<dbReference type="InterPro" id="IPR005064">
    <property type="entry name" value="BUG"/>
</dbReference>
<keyword evidence="3" id="KW-1185">Reference proteome</keyword>
<evidence type="ECO:0000313" key="2">
    <source>
        <dbReference type="EMBL" id="MBR0673152.1"/>
    </source>
</evidence>
<protein>
    <submittedName>
        <fullName evidence="2">Tripartite tricarboxylate transporter substrate binding protein</fullName>
    </submittedName>
</protein>
<dbReference type="EMBL" id="JAAEDM010000061">
    <property type="protein sequence ID" value="MBR0673152.1"/>
    <property type="molecule type" value="Genomic_DNA"/>
</dbReference>
<dbReference type="Gene3D" id="3.40.190.150">
    <property type="entry name" value="Bordetella uptake gene, domain 1"/>
    <property type="match status" value="1"/>
</dbReference>
<comment type="similarity">
    <text evidence="1">Belongs to the UPF0065 (bug) family.</text>
</comment>
<comment type="caution">
    <text evidence="2">The sequence shown here is derived from an EMBL/GenBank/DDBJ whole genome shotgun (WGS) entry which is preliminary data.</text>
</comment>
<dbReference type="PIRSF" id="PIRSF017082">
    <property type="entry name" value="YflP"/>
    <property type="match status" value="1"/>
</dbReference>
<dbReference type="PANTHER" id="PTHR42928">
    <property type="entry name" value="TRICARBOXYLATE-BINDING PROTEIN"/>
    <property type="match status" value="1"/>
</dbReference>
<dbReference type="Gene3D" id="3.40.190.10">
    <property type="entry name" value="Periplasmic binding protein-like II"/>
    <property type="match status" value="1"/>
</dbReference>
<dbReference type="RefSeq" id="WP_211863565.1">
    <property type="nucleotide sequence ID" value="NZ_JAAEDM010000061.1"/>
</dbReference>
<sequence>MERRVFLVAGSAALLAAPAVRGQERFPARAVRVVVPFAPGGPTDVFARRFVDRLQRALGQTVVIENKAGAGGMIGAQDVARSRPDGYSLIFHASSSAVTSPLVYRRPLYDPVKDFEQIALLGVVPFVLAVGPQTGARTTADLVAKLRDQPGRLTYGSSGVGTSNHLSAALFLARAGDLRAEHIPYRGSGPAIQDLVAGTTAFQVDTFGTLHALHKDGRIRITAVMHPTRSAVDRDIPTLAEQGITGAEASTFNILAAPAGTPRDVLAVLSDATRRVMGDAEFQAELLSIGIEPVAESGPEPTLRFLSDEVAKWRAVVQAAGVSIE</sequence>
<accession>A0A9X9X173</accession>
<dbReference type="AlphaFoldDB" id="A0A9X9X173"/>
<dbReference type="InterPro" id="IPR042100">
    <property type="entry name" value="Bug_dom1"/>
</dbReference>
<dbReference type="Pfam" id="PF03401">
    <property type="entry name" value="TctC"/>
    <property type="match status" value="1"/>
</dbReference>
<evidence type="ECO:0000313" key="3">
    <source>
        <dbReference type="Proteomes" id="UP001138751"/>
    </source>
</evidence>
<reference evidence="2" key="2">
    <citation type="journal article" date="2021" name="Syst. Appl. Microbiol.">
        <title>Roseomonas hellenica sp. nov., isolated from roots of wild-growing Alkanna tinctoria.</title>
        <authorList>
            <person name="Rat A."/>
            <person name="Naranjo H.D."/>
            <person name="Lebbe L."/>
            <person name="Cnockaert M."/>
            <person name="Krigas N."/>
            <person name="Grigoriadou K."/>
            <person name="Maloupa E."/>
            <person name="Willems A."/>
        </authorList>
    </citation>
    <scope>NUCLEOTIDE SEQUENCE</scope>
    <source>
        <strain evidence="2">LMG 31231</strain>
    </source>
</reference>
<reference evidence="2" key="1">
    <citation type="submission" date="2020-01" db="EMBL/GenBank/DDBJ databases">
        <authorList>
            <person name="Rat A."/>
        </authorList>
    </citation>
    <scope>NUCLEOTIDE SEQUENCE</scope>
    <source>
        <strain evidence="2">LMG 31231</strain>
    </source>
</reference>
<evidence type="ECO:0000256" key="1">
    <source>
        <dbReference type="ARBA" id="ARBA00006987"/>
    </source>
</evidence>
<gene>
    <name evidence="2" type="ORF">GXW76_18395</name>
</gene>
<organism evidence="2 3">
    <name type="scientific">Neoroseomonas soli</name>
    <dbReference type="NCBI Taxonomy" id="1081025"/>
    <lineage>
        <taxon>Bacteria</taxon>
        <taxon>Pseudomonadati</taxon>
        <taxon>Pseudomonadota</taxon>
        <taxon>Alphaproteobacteria</taxon>
        <taxon>Acetobacterales</taxon>
        <taxon>Acetobacteraceae</taxon>
        <taxon>Neoroseomonas</taxon>
    </lineage>
</organism>
<name>A0A9X9X173_9PROT</name>
<dbReference type="Proteomes" id="UP001138751">
    <property type="component" value="Unassembled WGS sequence"/>
</dbReference>
<dbReference type="PANTHER" id="PTHR42928:SF5">
    <property type="entry name" value="BLR1237 PROTEIN"/>
    <property type="match status" value="1"/>
</dbReference>
<proteinExistence type="inferred from homology"/>